<name>A0A0M0G623_9BACI</name>
<dbReference type="STRING" id="189381.GCA_900166615_01324"/>
<dbReference type="Pfam" id="PF13738">
    <property type="entry name" value="Pyr_redox_3"/>
    <property type="match status" value="1"/>
</dbReference>
<dbReference type="SUPFAM" id="SSF51905">
    <property type="entry name" value="FAD/NAD(P)-binding domain"/>
    <property type="match status" value="1"/>
</dbReference>
<dbReference type="GO" id="GO:0050660">
    <property type="term" value="F:flavin adenine dinucleotide binding"/>
    <property type="evidence" value="ECO:0007669"/>
    <property type="project" value="TreeGrafter"/>
</dbReference>
<evidence type="ECO:0000313" key="3">
    <source>
        <dbReference type="Proteomes" id="UP000037405"/>
    </source>
</evidence>
<dbReference type="RefSeq" id="WP_053428495.1">
    <property type="nucleotide sequence ID" value="NZ_JAUKEI010000002.1"/>
</dbReference>
<sequence length="511" mass="57823">MNKSIYDVVIIGGGPGGVQTAITYYELCKEQNITPNIAILEASDKAGHSFTKFPVHGKLISNNKLYTGKAPESRFSERFDWNSLITNEKKILMRNYSRHFYPEREAVVNMLNDLVEAYELPVHTNTKWTGTSKTEDGLFEVHTSKGVFVTRYVVVATGLEPVTPDIPGIDHVTKYEDMHAKEYYRDKRVLILGKGNSGTECAQDILNEANVIMLASPSSARLAFKTHYVGNIRAVNSIIAENYQLKHQSALLDCHIRNIEKVEDGFDVTVEYIHANGEVETLFFNEVVAATGFKSSLQSLVEDFDIKWLHNKFPSISGTFESTEVEGLYFAGAQTHGLDYRTTTTSGFIHGFRYNSKILAHHLAEKTGAIDSRSKALTMPVEDYVLEELNESPDLWLQPGYVGQLLKLQGDNWISLGYRTKNEFVEMNDESLLFLTMEYGDIHQFQESFSIPREPGDPDKSVHIHPVIRVKDDRGIHAFNLEEHLESRFSKDVYLPEIKKIIMTVEAKQPV</sequence>
<organism evidence="2 3">
    <name type="scientific">Rossellomorea marisflavi</name>
    <dbReference type="NCBI Taxonomy" id="189381"/>
    <lineage>
        <taxon>Bacteria</taxon>
        <taxon>Bacillati</taxon>
        <taxon>Bacillota</taxon>
        <taxon>Bacilli</taxon>
        <taxon>Bacillales</taxon>
        <taxon>Bacillaceae</taxon>
        <taxon>Rossellomorea</taxon>
    </lineage>
</organism>
<dbReference type="AlphaFoldDB" id="A0A0M0G623"/>
<evidence type="ECO:0000256" key="1">
    <source>
        <dbReference type="ARBA" id="ARBA00023002"/>
    </source>
</evidence>
<reference evidence="3" key="1">
    <citation type="submission" date="2015-07" db="EMBL/GenBank/DDBJ databases">
        <title>Fjat-14235 jcm11544.</title>
        <authorList>
            <person name="Liu B."/>
            <person name="Wang J."/>
            <person name="Zhu Y."/>
            <person name="Liu G."/>
            <person name="Chen Q."/>
            <person name="Chen Z."/>
            <person name="Lan J."/>
            <person name="Che J."/>
            <person name="Ge C."/>
            <person name="Shi H."/>
            <person name="Pan Z."/>
            <person name="Liu X."/>
        </authorList>
    </citation>
    <scope>NUCLEOTIDE SEQUENCE [LARGE SCALE GENOMIC DNA]</scope>
    <source>
        <strain evidence="3">JCM 11544</strain>
    </source>
</reference>
<dbReference type="InterPro" id="IPR050982">
    <property type="entry name" value="Auxin_biosynth/cation_transpt"/>
</dbReference>
<dbReference type="PATRIC" id="fig|189381.12.peg.2619"/>
<keyword evidence="2" id="KW-0503">Monooxygenase</keyword>
<keyword evidence="3" id="KW-1185">Reference proteome</keyword>
<comment type="caution">
    <text evidence="2">The sequence shown here is derived from an EMBL/GenBank/DDBJ whole genome shotgun (WGS) entry which is preliminary data.</text>
</comment>
<dbReference type="PRINTS" id="PR00411">
    <property type="entry name" value="PNDRDTASEI"/>
</dbReference>
<dbReference type="InterPro" id="IPR036188">
    <property type="entry name" value="FAD/NAD-bd_sf"/>
</dbReference>
<dbReference type="PANTHER" id="PTHR43539">
    <property type="entry name" value="FLAVIN-BINDING MONOOXYGENASE-LIKE PROTEIN (AFU_ORTHOLOGUE AFUA_4G09220)"/>
    <property type="match status" value="1"/>
</dbReference>
<protein>
    <submittedName>
        <fullName evidence="2">Monooxygenase</fullName>
    </submittedName>
</protein>
<dbReference type="GO" id="GO:0004497">
    <property type="term" value="F:monooxygenase activity"/>
    <property type="evidence" value="ECO:0007669"/>
    <property type="project" value="UniProtKB-KW"/>
</dbReference>
<keyword evidence="1" id="KW-0560">Oxidoreductase</keyword>
<evidence type="ECO:0000313" key="2">
    <source>
        <dbReference type="EMBL" id="KON84891.1"/>
    </source>
</evidence>
<proteinExistence type="predicted"/>
<dbReference type="OrthoDB" id="9778740at2"/>
<dbReference type="PANTHER" id="PTHR43539:SF78">
    <property type="entry name" value="FLAVIN-CONTAINING MONOOXYGENASE"/>
    <property type="match status" value="1"/>
</dbReference>
<accession>A0A0M0G623</accession>
<dbReference type="Gene3D" id="3.50.50.60">
    <property type="entry name" value="FAD/NAD(P)-binding domain"/>
    <property type="match status" value="2"/>
</dbReference>
<dbReference type="Proteomes" id="UP000037405">
    <property type="component" value="Unassembled WGS sequence"/>
</dbReference>
<gene>
    <name evidence="2" type="ORF">AF331_12880</name>
</gene>
<dbReference type="EMBL" id="LGUE01000004">
    <property type="protein sequence ID" value="KON84891.1"/>
    <property type="molecule type" value="Genomic_DNA"/>
</dbReference>
<dbReference type="PRINTS" id="PR00368">
    <property type="entry name" value="FADPNR"/>
</dbReference>